<dbReference type="PANTHER" id="PTHR47076:SF1">
    <property type="entry name" value="NHL DOMAIN PROTEIN"/>
    <property type="match status" value="1"/>
</dbReference>
<keyword evidence="3" id="KW-1185">Reference proteome</keyword>
<feature type="region of interest" description="Disordered" evidence="1">
    <location>
        <begin position="1"/>
        <end position="23"/>
    </location>
</feature>
<evidence type="ECO:0000256" key="1">
    <source>
        <dbReference type="SAM" id="MobiDB-lite"/>
    </source>
</evidence>
<gene>
    <name evidence="2" type="ORF">GOP47_0016030</name>
</gene>
<comment type="caution">
    <text evidence="2">The sequence shown here is derived from an EMBL/GenBank/DDBJ whole genome shotgun (WGS) entry which is preliminary data.</text>
</comment>
<evidence type="ECO:0000313" key="3">
    <source>
        <dbReference type="Proteomes" id="UP000886520"/>
    </source>
</evidence>
<dbReference type="EMBL" id="JABFUD020000015">
    <property type="protein sequence ID" value="KAI5069729.1"/>
    <property type="molecule type" value="Genomic_DNA"/>
</dbReference>
<evidence type="ECO:0000313" key="2">
    <source>
        <dbReference type="EMBL" id="KAI5069729.1"/>
    </source>
</evidence>
<reference evidence="2" key="1">
    <citation type="submission" date="2021-01" db="EMBL/GenBank/DDBJ databases">
        <title>Adiantum capillus-veneris genome.</title>
        <authorList>
            <person name="Fang Y."/>
            <person name="Liao Q."/>
        </authorList>
    </citation>
    <scope>NUCLEOTIDE SEQUENCE</scope>
    <source>
        <strain evidence="2">H3</strain>
        <tissue evidence="2">Leaf</tissue>
    </source>
</reference>
<dbReference type="OrthoDB" id="1932900at2759"/>
<dbReference type="PANTHER" id="PTHR47076">
    <property type="entry name" value="NHL DOMAIN PROTEIN"/>
    <property type="match status" value="1"/>
</dbReference>
<accession>A0A9D4ZC58</accession>
<sequence length="176" mass="19541">MADEFVSKPPLRRQRSFSPPSAHSRTLCCCIGGGRRGRSLAESEFDECFRHCAGFFTSCASGGIRKANNCSSGDADDDEYDQDLLPYKTPSRFKLFCRKLKADARRNIQRQNGGSAMSGTSRFHYDALSYAMNFDDGTWAQTQDYEGNNVQMRLHSARFSSSIPKSALPPAIPSES</sequence>
<name>A0A9D4ZC58_ADICA</name>
<dbReference type="AlphaFoldDB" id="A0A9D4ZC58"/>
<protein>
    <submittedName>
        <fullName evidence="2">Uncharacterized protein</fullName>
    </submittedName>
</protein>
<organism evidence="2 3">
    <name type="scientific">Adiantum capillus-veneris</name>
    <name type="common">Maidenhair fern</name>
    <dbReference type="NCBI Taxonomy" id="13818"/>
    <lineage>
        <taxon>Eukaryota</taxon>
        <taxon>Viridiplantae</taxon>
        <taxon>Streptophyta</taxon>
        <taxon>Embryophyta</taxon>
        <taxon>Tracheophyta</taxon>
        <taxon>Polypodiopsida</taxon>
        <taxon>Polypodiidae</taxon>
        <taxon>Polypodiales</taxon>
        <taxon>Pteridineae</taxon>
        <taxon>Pteridaceae</taxon>
        <taxon>Vittarioideae</taxon>
        <taxon>Adiantum</taxon>
    </lineage>
</organism>
<dbReference type="Proteomes" id="UP000886520">
    <property type="component" value="Chromosome 15"/>
</dbReference>
<proteinExistence type="predicted"/>